<accession>A0A7J4IUX9</accession>
<sequence>MAEAIIYLGPIITAFIVLALVFIALKLGKSIIWLLINSAIGIIILLIINFFPFINITINIWSVLIAVFGGIPGIILLIVLDLLKIAF</sequence>
<organism evidence="2 3">
    <name type="scientific">Candidatus Iainarchaeum sp</name>
    <dbReference type="NCBI Taxonomy" id="3101447"/>
    <lineage>
        <taxon>Archaea</taxon>
        <taxon>Candidatus Iainarchaeota</taxon>
        <taxon>Candidatus Iainarchaeia</taxon>
        <taxon>Candidatus Iainarchaeales</taxon>
        <taxon>Candidatus Iainarchaeaceae</taxon>
        <taxon>Candidatus Iainarchaeum</taxon>
    </lineage>
</organism>
<feature type="transmembrane region" description="Helical" evidence="1">
    <location>
        <begin position="60"/>
        <end position="83"/>
    </location>
</feature>
<protein>
    <submittedName>
        <fullName evidence="2">SigmaK-factor processing regulatory BofA</fullName>
    </submittedName>
</protein>
<feature type="transmembrane region" description="Helical" evidence="1">
    <location>
        <begin position="32"/>
        <end position="54"/>
    </location>
</feature>
<proteinExistence type="predicted"/>
<dbReference type="EMBL" id="DUGC01000030">
    <property type="protein sequence ID" value="HIH09321.1"/>
    <property type="molecule type" value="Genomic_DNA"/>
</dbReference>
<evidence type="ECO:0000313" key="2">
    <source>
        <dbReference type="EMBL" id="HIH09321.1"/>
    </source>
</evidence>
<evidence type="ECO:0000256" key="1">
    <source>
        <dbReference type="SAM" id="Phobius"/>
    </source>
</evidence>
<gene>
    <name evidence="2" type="ORF">HA254_01485</name>
</gene>
<keyword evidence="1" id="KW-1133">Transmembrane helix</keyword>
<name>A0A7J4IUX9_9ARCH</name>
<dbReference type="Pfam" id="PF07441">
    <property type="entry name" value="BofA"/>
    <property type="match status" value="1"/>
</dbReference>
<dbReference type="AlphaFoldDB" id="A0A7J4IUX9"/>
<keyword evidence="1" id="KW-0812">Transmembrane</keyword>
<evidence type="ECO:0000313" key="3">
    <source>
        <dbReference type="Proteomes" id="UP000565078"/>
    </source>
</evidence>
<reference evidence="3" key="1">
    <citation type="journal article" date="2020" name="bioRxiv">
        <title>A rank-normalized archaeal taxonomy based on genome phylogeny resolves widespread incomplete and uneven classifications.</title>
        <authorList>
            <person name="Rinke C."/>
            <person name="Chuvochina M."/>
            <person name="Mussig A.J."/>
            <person name="Chaumeil P.-A."/>
            <person name="Waite D.W."/>
            <person name="Whitman W.B."/>
            <person name="Parks D.H."/>
            <person name="Hugenholtz P."/>
        </authorList>
    </citation>
    <scope>NUCLEOTIDE SEQUENCE [LARGE SCALE GENOMIC DNA]</scope>
</reference>
<comment type="caution">
    <text evidence="2">The sequence shown here is derived from an EMBL/GenBank/DDBJ whole genome shotgun (WGS) entry which is preliminary data.</text>
</comment>
<dbReference type="Proteomes" id="UP000565078">
    <property type="component" value="Unassembled WGS sequence"/>
</dbReference>
<keyword evidence="1" id="KW-0472">Membrane</keyword>
<feature type="transmembrane region" description="Helical" evidence="1">
    <location>
        <begin position="6"/>
        <end position="25"/>
    </location>
</feature>
<dbReference type="InterPro" id="IPR010001">
    <property type="entry name" value="BofA"/>
</dbReference>